<proteinExistence type="predicted"/>
<comment type="caution">
    <text evidence="1">The sequence shown here is derived from an EMBL/GenBank/DDBJ whole genome shotgun (WGS) entry which is preliminary data.</text>
</comment>
<keyword evidence="2" id="KW-1185">Reference proteome</keyword>
<reference evidence="1 2" key="1">
    <citation type="submission" date="2023-08" db="EMBL/GenBank/DDBJ databases">
        <title>Black Yeasts Isolated from many extreme environments.</title>
        <authorList>
            <person name="Coleine C."/>
            <person name="Stajich J.E."/>
            <person name="Selbmann L."/>
        </authorList>
    </citation>
    <scope>NUCLEOTIDE SEQUENCE [LARGE SCALE GENOMIC DNA]</scope>
    <source>
        <strain evidence="1 2">CCFEE 5885</strain>
    </source>
</reference>
<gene>
    <name evidence="1" type="ORF">LTR24_004731</name>
</gene>
<accession>A0ABR0KCW0</accession>
<evidence type="ECO:0000313" key="2">
    <source>
        <dbReference type="Proteomes" id="UP001345013"/>
    </source>
</evidence>
<organism evidence="1 2">
    <name type="scientific">Lithohypha guttulata</name>
    <dbReference type="NCBI Taxonomy" id="1690604"/>
    <lineage>
        <taxon>Eukaryota</taxon>
        <taxon>Fungi</taxon>
        <taxon>Dikarya</taxon>
        <taxon>Ascomycota</taxon>
        <taxon>Pezizomycotina</taxon>
        <taxon>Eurotiomycetes</taxon>
        <taxon>Chaetothyriomycetidae</taxon>
        <taxon>Chaetothyriales</taxon>
        <taxon>Trichomeriaceae</taxon>
        <taxon>Lithohypha</taxon>
    </lineage>
</organism>
<sequence>MDTQAPVLPARNQSSATSIFRLLDLPQEIQDKVYDMYFQGCTLKLQGNAVDDSLMLRLNGDADGQNDVDDEDMVMHQSVTNPAYSLLDIELVCRKVHLDARRARSRVWPRTVSLELSRYRNMGFQLRSRKYAWLQNHIDTFKVDTETLLGQSSLFFPVTLNSFPHLRHLEFDGRFYLPLNDHVLTFQAPEEPQRMTKDGSLINAHRTCIRRHGVQALANQMAQKFGSEYSIRGTSHIIDVETGSTNVLMQDVSFEFNATGFRVTAQASDHEKVNAVLQSTMSPQNFMPYESD</sequence>
<name>A0ABR0KCW0_9EURO</name>
<dbReference type="Proteomes" id="UP001345013">
    <property type="component" value="Unassembled WGS sequence"/>
</dbReference>
<dbReference type="EMBL" id="JAVRRG010000050">
    <property type="protein sequence ID" value="KAK5092936.1"/>
    <property type="molecule type" value="Genomic_DNA"/>
</dbReference>
<evidence type="ECO:0000313" key="1">
    <source>
        <dbReference type="EMBL" id="KAK5092936.1"/>
    </source>
</evidence>
<protein>
    <submittedName>
        <fullName evidence="1">Uncharacterized protein</fullName>
    </submittedName>
</protein>